<name>A0A6I2GBH8_9LACT</name>
<dbReference type="HAMAP" id="MF_00376">
    <property type="entry name" value="Dephospho_CoA_kinase"/>
    <property type="match status" value="1"/>
</dbReference>
<evidence type="ECO:0000256" key="5">
    <source>
        <dbReference type="ARBA" id="ARBA00022777"/>
    </source>
</evidence>
<proteinExistence type="inferred from homology"/>
<keyword evidence="2 8" id="KW-0963">Cytoplasm</keyword>
<dbReference type="Proteomes" id="UP000430975">
    <property type="component" value="Unassembled WGS sequence"/>
</dbReference>
<dbReference type="GO" id="GO:0004140">
    <property type="term" value="F:dephospho-CoA kinase activity"/>
    <property type="evidence" value="ECO:0007669"/>
    <property type="project" value="UniProtKB-UniRule"/>
</dbReference>
<dbReference type="UniPathway" id="UPA00241">
    <property type="reaction ID" value="UER00356"/>
</dbReference>
<dbReference type="GO" id="GO:0005524">
    <property type="term" value="F:ATP binding"/>
    <property type="evidence" value="ECO:0007669"/>
    <property type="project" value="UniProtKB-UniRule"/>
</dbReference>
<evidence type="ECO:0000256" key="3">
    <source>
        <dbReference type="ARBA" id="ARBA00022679"/>
    </source>
</evidence>
<comment type="caution">
    <text evidence="10">The sequence shown here is derived from an EMBL/GenBank/DDBJ whole genome shotgun (WGS) entry which is preliminary data.</text>
</comment>
<comment type="subcellular location">
    <subcellularLocation>
        <location evidence="8">Cytoplasm</location>
    </subcellularLocation>
</comment>
<evidence type="ECO:0000256" key="6">
    <source>
        <dbReference type="ARBA" id="ARBA00022840"/>
    </source>
</evidence>
<comment type="catalytic activity">
    <reaction evidence="8">
        <text>3'-dephospho-CoA + ATP = ADP + CoA + H(+)</text>
        <dbReference type="Rhea" id="RHEA:18245"/>
        <dbReference type="ChEBI" id="CHEBI:15378"/>
        <dbReference type="ChEBI" id="CHEBI:30616"/>
        <dbReference type="ChEBI" id="CHEBI:57287"/>
        <dbReference type="ChEBI" id="CHEBI:57328"/>
        <dbReference type="ChEBI" id="CHEBI:456216"/>
        <dbReference type="EC" id="2.7.1.24"/>
    </reaction>
</comment>
<evidence type="ECO:0000256" key="9">
    <source>
        <dbReference type="NCBIfam" id="TIGR00152"/>
    </source>
</evidence>
<evidence type="ECO:0000256" key="2">
    <source>
        <dbReference type="ARBA" id="ARBA00022490"/>
    </source>
</evidence>
<evidence type="ECO:0000256" key="7">
    <source>
        <dbReference type="ARBA" id="ARBA00022993"/>
    </source>
</evidence>
<keyword evidence="7 8" id="KW-0173">Coenzyme A biosynthesis</keyword>
<keyword evidence="3 8" id="KW-0808">Transferase</keyword>
<dbReference type="NCBIfam" id="TIGR00152">
    <property type="entry name" value="dephospho-CoA kinase"/>
    <property type="match status" value="1"/>
</dbReference>
<comment type="function">
    <text evidence="8">Catalyzes the phosphorylation of the 3'-hydroxyl group of dephosphocoenzyme A to form coenzyme A.</text>
</comment>
<dbReference type="Gene3D" id="3.40.50.300">
    <property type="entry name" value="P-loop containing nucleotide triphosphate hydrolases"/>
    <property type="match status" value="1"/>
</dbReference>
<dbReference type="RefSeq" id="WP_153863329.1">
    <property type="nucleotide sequence ID" value="NZ_WJQS01000003.1"/>
</dbReference>
<evidence type="ECO:0000256" key="1">
    <source>
        <dbReference type="ARBA" id="ARBA00009018"/>
    </source>
</evidence>
<dbReference type="PROSITE" id="PS51219">
    <property type="entry name" value="DPCK"/>
    <property type="match status" value="1"/>
</dbReference>
<dbReference type="GO" id="GO:0005737">
    <property type="term" value="C:cytoplasm"/>
    <property type="evidence" value="ECO:0007669"/>
    <property type="project" value="UniProtKB-SubCell"/>
</dbReference>
<evidence type="ECO:0000313" key="10">
    <source>
        <dbReference type="EMBL" id="MRI85117.1"/>
    </source>
</evidence>
<dbReference type="InterPro" id="IPR001977">
    <property type="entry name" value="Depp_CoAkinase"/>
</dbReference>
<dbReference type="Pfam" id="PF01121">
    <property type="entry name" value="CoaE"/>
    <property type="match status" value="1"/>
</dbReference>
<comment type="similarity">
    <text evidence="1 8">Belongs to the CoaE family.</text>
</comment>
<dbReference type="PANTHER" id="PTHR10695:SF46">
    <property type="entry name" value="BIFUNCTIONAL COENZYME A SYNTHASE-RELATED"/>
    <property type="match status" value="1"/>
</dbReference>
<dbReference type="AlphaFoldDB" id="A0A6I2GBH8"/>
<keyword evidence="4 8" id="KW-0547">Nucleotide-binding</keyword>
<keyword evidence="11" id="KW-1185">Reference proteome</keyword>
<dbReference type="EMBL" id="WJQS01000003">
    <property type="protein sequence ID" value="MRI85117.1"/>
    <property type="molecule type" value="Genomic_DNA"/>
</dbReference>
<dbReference type="CDD" id="cd02022">
    <property type="entry name" value="DPCK"/>
    <property type="match status" value="1"/>
</dbReference>
<reference evidence="10 11" key="1">
    <citation type="submission" date="2019-11" db="EMBL/GenBank/DDBJ databases">
        <title>Characterisation of Fundicoccus ignavus gen. nov. sp. nov., a novel genus of the family Aerococcaceae isolated from bulk tank milk.</title>
        <authorList>
            <person name="Siebert A."/>
            <person name="Huptas C."/>
            <person name="Wenning M."/>
            <person name="Scherer S."/>
            <person name="Doll E.V."/>
        </authorList>
    </citation>
    <scope>NUCLEOTIDE SEQUENCE [LARGE SCALE GENOMIC DNA]</scope>
    <source>
        <strain evidence="10 11">WS4759</strain>
    </source>
</reference>
<protein>
    <recommendedName>
        <fullName evidence="8 9">Dephospho-CoA kinase</fullName>
        <ecNumber evidence="8 9">2.7.1.24</ecNumber>
    </recommendedName>
    <alternativeName>
        <fullName evidence="8">Dephosphocoenzyme A kinase</fullName>
    </alternativeName>
</protein>
<evidence type="ECO:0000256" key="4">
    <source>
        <dbReference type="ARBA" id="ARBA00022741"/>
    </source>
</evidence>
<comment type="pathway">
    <text evidence="8">Cofactor biosynthesis; coenzyme A biosynthesis; CoA from (R)-pantothenate: step 5/5.</text>
</comment>
<dbReference type="SUPFAM" id="SSF52540">
    <property type="entry name" value="P-loop containing nucleoside triphosphate hydrolases"/>
    <property type="match status" value="1"/>
</dbReference>
<keyword evidence="5 8" id="KW-0418">Kinase</keyword>
<sequence length="197" mass="22461">MFIIGLTGCISTGKSTVARYLKQLEIPVIDMDLIAREVVEPGTLGLQKLVSEFGEEILMDEGTLNRAALGELIFDNEVARQALNNILHPLIFQTAEAKRENYRKQGKPLIVMDIPLLYETSDLKDFDEVWVIYVPEEIQLQRLMKRDSLNEQEAKARIASQMSIEEKKMIADVVIDNSGSIEATQEQVRQQLKRYIH</sequence>
<organism evidence="10 11">
    <name type="scientific">Fundicoccus ignavus</name>
    <dbReference type="NCBI Taxonomy" id="2664442"/>
    <lineage>
        <taxon>Bacteria</taxon>
        <taxon>Bacillati</taxon>
        <taxon>Bacillota</taxon>
        <taxon>Bacilli</taxon>
        <taxon>Lactobacillales</taxon>
        <taxon>Aerococcaceae</taxon>
        <taxon>Fundicoccus</taxon>
    </lineage>
</organism>
<gene>
    <name evidence="8" type="primary">coaE</name>
    <name evidence="10" type="ORF">GIY09_04415</name>
</gene>
<dbReference type="GO" id="GO:0015937">
    <property type="term" value="P:coenzyme A biosynthetic process"/>
    <property type="evidence" value="ECO:0007669"/>
    <property type="project" value="UniProtKB-UniRule"/>
</dbReference>
<dbReference type="PANTHER" id="PTHR10695">
    <property type="entry name" value="DEPHOSPHO-COA KINASE-RELATED"/>
    <property type="match status" value="1"/>
</dbReference>
<dbReference type="InterPro" id="IPR027417">
    <property type="entry name" value="P-loop_NTPase"/>
</dbReference>
<keyword evidence="6 8" id="KW-0067">ATP-binding</keyword>
<feature type="binding site" evidence="8">
    <location>
        <begin position="11"/>
        <end position="16"/>
    </location>
    <ligand>
        <name>ATP</name>
        <dbReference type="ChEBI" id="CHEBI:30616"/>
    </ligand>
</feature>
<dbReference type="FunFam" id="3.40.50.300:FF:000991">
    <property type="entry name" value="Dephospho-CoA kinase"/>
    <property type="match status" value="1"/>
</dbReference>
<dbReference type="EC" id="2.7.1.24" evidence="8 9"/>
<evidence type="ECO:0000256" key="8">
    <source>
        <dbReference type="HAMAP-Rule" id="MF_00376"/>
    </source>
</evidence>
<evidence type="ECO:0000313" key="11">
    <source>
        <dbReference type="Proteomes" id="UP000430975"/>
    </source>
</evidence>
<accession>A0A6I2GBH8</accession>